<dbReference type="PANTHER" id="PTHR12112">
    <property type="entry name" value="BNIP - RELATED"/>
    <property type="match status" value="1"/>
</dbReference>
<accession>A0A0D2INL5</accession>
<feature type="domain" description="DHHA2" evidence="6">
    <location>
        <begin position="343"/>
        <end position="530"/>
    </location>
</feature>
<evidence type="ECO:0000256" key="4">
    <source>
        <dbReference type="ARBA" id="ARBA00023211"/>
    </source>
</evidence>
<dbReference type="GO" id="GO:0005737">
    <property type="term" value="C:cytoplasm"/>
    <property type="evidence" value="ECO:0007669"/>
    <property type="project" value="InterPro"/>
</dbReference>
<dbReference type="InterPro" id="IPR001667">
    <property type="entry name" value="DDH_dom"/>
</dbReference>
<keyword evidence="8" id="KW-1185">Reference proteome</keyword>
<dbReference type="Gene3D" id="3.10.310.20">
    <property type="entry name" value="DHHA2 domain"/>
    <property type="match status" value="1"/>
</dbReference>
<dbReference type="Gene3D" id="3.90.1640.10">
    <property type="entry name" value="inorganic pyrophosphatase (n-terminal core)"/>
    <property type="match status" value="1"/>
</dbReference>
<dbReference type="GO" id="GO:0046872">
    <property type="term" value="F:metal ion binding"/>
    <property type="evidence" value="ECO:0007669"/>
    <property type="project" value="UniProtKB-KW"/>
</dbReference>
<dbReference type="GeneID" id="27711668"/>
<evidence type="ECO:0000313" key="7">
    <source>
        <dbReference type="EMBL" id="KIX98621.1"/>
    </source>
</evidence>
<feature type="region of interest" description="Disordered" evidence="5">
    <location>
        <begin position="245"/>
        <end position="270"/>
    </location>
</feature>
<dbReference type="EMBL" id="KN848071">
    <property type="protein sequence ID" value="KIX98621.1"/>
    <property type="molecule type" value="Genomic_DNA"/>
</dbReference>
<sequence length="533" mass="57556">MSGLRAGEAHTNGDREMRSLTTYFSSMRSLVLSSSGASSKSSQAFKGISQKPVLVMGNPSADLDSFVSAVVTSFCYNLAAGNGNATHANKPTYIPILNLPSVRASDLWRLRPEFGVAMRLALGESPETVGKEGREQGKTDALKELITIGDIKTDEGSALHKLFVDSGNPDATNERQPLFLVDHNAPAIPGVSDQAIAARFNVTACIDHHVDEDYIPRDADPRIVTTGIGSCTSLVVTHLRERGLWPSSPSSSSSTQHHQSGADVSSSPEVDAEMLQQISKLALAPILIDTWNLRAKGDKCSDTDREVVRFLESAIASSTARTETPERAQSGPKAADWDRDAFFSSIATAKANSLDLLTMQEVFDRDYKAWTERTSSGRGSKEINIGISSLVKPLSWLVSHTAADQKGDGDDGVDAFLAEIATFATSPARQLGVFCLLTRTGDGRKEVAVVVLDEDARGAVDAFEEKSRDELQLSNWAAADGDSSGGSEQARRLTEGLTRKFGEKGEWRIWWIGDTSKSRKQVGPLLREAVRDL</sequence>
<dbReference type="STRING" id="1442371.A0A0D2INL5"/>
<keyword evidence="2" id="KW-0479">Metal-binding</keyword>
<dbReference type="SMART" id="SM01131">
    <property type="entry name" value="DHHA2"/>
    <property type="match status" value="1"/>
</dbReference>
<protein>
    <recommendedName>
        <fullName evidence="6">DHHA2 domain-containing protein</fullName>
    </recommendedName>
</protein>
<dbReference type="GO" id="GO:0004309">
    <property type="term" value="F:exopolyphosphatase activity"/>
    <property type="evidence" value="ECO:0007669"/>
    <property type="project" value="TreeGrafter"/>
</dbReference>
<evidence type="ECO:0000256" key="5">
    <source>
        <dbReference type="SAM" id="MobiDB-lite"/>
    </source>
</evidence>
<dbReference type="AlphaFoldDB" id="A0A0D2INL5"/>
<organism evidence="7 8">
    <name type="scientific">Fonsecaea multimorphosa CBS 102226</name>
    <dbReference type="NCBI Taxonomy" id="1442371"/>
    <lineage>
        <taxon>Eukaryota</taxon>
        <taxon>Fungi</taxon>
        <taxon>Dikarya</taxon>
        <taxon>Ascomycota</taxon>
        <taxon>Pezizomycotina</taxon>
        <taxon>Eurotiomycetes</taxon>
        <taxon>Chaetothyriomycetidae</taxon>
        <taxon>Chaetothyriales</taxon>
        <taxon>Herpotrichiellaceae</taxon>
        <taxon>Fonsecaea</taxon>
    </lineage>
</organism>
<dbReference type="Pfam" id="PF01368">
    <property type="entry name" value="DHH"/>
    <property type="match status" value="1"/>
</dbReference>
<evidence type="ECO:0000256" key="1">
    <source>
        <dbReference type="ARBA" id="ARBA00001936"/>
    </source>
</evidence>
<dbReference type="VEuPathDB" id="FungiDB:Z520_05922"/>
<dbReference type="SUPFAM" id="SSF64182">
    <property type="entry name" value="DHH phosphoesterases"/>
    <property type="match status" value="1"/>
</dbReference>
<dbReference type="Pfam" id="PF02833">
    <property type="entry name" value="DHHA2"/>
    <property type="match status" value="1"/>
</dbReference>
<evidence type="ECO:0000259" key="6">
    <source>
        <dbReference type="SMART" id="SM01131"/>
    </source>
</evidence>
<dbReference type="Proteomes" id="UP000053411">
    <property type="component" value="Unassembled WGS sequence"/>
</dbReference>
<gene>
    <name evidence="7" type="ORF">Z520_05922</name>
</gene>
<dbReference type="InterPro" id="IPR004097">
    <property type="entry name" value="DHHA2"/>
</dbReference>
<comment type="cofactor">
    <cofactor evidence="1">
        <name>Mn(2+)</name>
        <dbReference type="ChEBI" id="CHEBI:29035"/>
    </cofactor>
</comment>
<name>A0A0D2INL5_9EURO</name>
<evidence type="ECO:0000256" key="3">
    <source>
        <dbReference type="ARBA" id="ARBA00022801"/>
    </source>
</evidence>
<reference evidence="7 8" key="1">
    <citation type="submission" date="2015-01" db="EMBL/GenBank/DDBJ databases">
        <title>The Genome Sequence of Fonsecaea multimorphosa CBS 102226.</title>
        <authorList>
            <consortium name="The Broad Institute Genomics Platform"/>
            <person name="Cuomo C."/>
            <person name="de Hoog S."/>
            <person name="Gorbushina A."/>
            <person name="Stielow B."/>
            <person name="Teixiera M."/>
            <person name="Abouelleil A."/>
            <person name="Chapman S.B."/>
            <person name="Priest M."/>
            <person name="Young S.K."/>
            <person name="Wortman J."/>
            <person name="Nusbaum C."/>
            <person name="Birren B."/>
        </authorList>
    </citation>
    <scope>NUCLEOTIDE SEQUENCE [LARGE SCALE GENOMIC DNA]</scope>
    <source>
        <strain evidence="7 8">CBS 102226</strain>
    </source>
</reference>
<evidence type="ECO:0000313" key="8">
    <source>
        <dbReference type="Proteomes" id="UP000053411"/>
    </source>
</evidence>
<dbReference type="OrthoDB" id="374045at2759"/>
<dbReference type="InterPro" id="IPR038222">
    <property type="entry name" value="DHHA2_dom_sf"/>
</dbReference>
<feature type="compositionally biased region" description="Polar residues" evidence="5">
    <location>
        <begin position="255"/>
        <end position="268"/>
    </location>
</feature>
<keyword evidence="3" id="KW-0378">Hydrolase</keyword>
<keyword evidence="4" id="KW-0464">Manganese</keyword>
<evidence type="ECO:0000256" key="2">
    <source>
        <dbReference type="ARBA" id="ARBA00022723"/>
    </source>
</evidence>
<dbReference type="RefSeq" id="XP_016632744.1">
    <property type="nucleotide sequence ID" value="XM_016776425.1"/>
</dbReference>
<proteinExistence type="predicted"/>
<dbReference type="PANTHER" id="PTHR12112:SF39">
    <property type="entry name" value="EG:152A3.5 PROTEIN (FBGN0003116_PN PROTEIN)"/>
    <property type="match status" value="1"/>
</dbReference>
<dbReference type="InterPro" id="IPR038763">
    <property type="entry name" value="DHH_sf"/>
</dbReference>